<dbReference type="GO" id="GO:0051170">
    <property type="term" value="P:import into nucleus"/>
    <property type="evidence" value="ECO:0007669"/>
    <property type="project" value="TreeGrafter"/>
</dbReference>
<dbReference type="GO" id="GO:0051287">
    <property type="term" value="F:NAD binding"/>
    <property type="evidence" value="ECO:0007669"/>
    <property type="project" value="InterPro"/>
</dbReference>
<feature type="compositionally biased region" description="Acidic residues" evidence="3">
    <location>
        <begin position="1"/>
        <end position="13"/>
    </location>
</feature>
<comment type="caution">
    <text evidence="5">The sequence shown here is derived from an EMBL/GenBank/DDBJ whole genome shotgun (WGS) entry which is preliminary data.</text>
</comment>
<dbReference type="OrthoDB" id="430436at2759"/>
<dbReference type="InterPro" id="IPR016040">
    <property type="entry name" value="NAD(P)-bd_dom"/>
</dbReference>
<dbReference type="GO" id="GO:1901607">
    <property type="term" value="P:alpha-amino acid biosynthetic process"/>
    <property type="evidence" value="ECO:0007669"/>
    <property type="project" value="UniProtKB-ARBA"/>
</dbReference>
<organism evidence="5 6">
    <name type="scientific">Caenorhabditis bovis</name>
    <dbReference type="NCBI Taxonomy" id="2654633"/>
    <lineage>
        <taxon>Eukaryota</taxon>
        <taxon>Metazoa</taxon>
        <taxon>Ecdysozoa</taxon>
        <taxon>Nematoda</taxon>
        <taxon>Chromadorea</taxon>
        <taxon>Rhabditida</taxon>
        <taxon>Rhabditina</taxon>
        <taxon>Rhabditomorpha</taxon>
        <taxon>Rhabditoidea</taxon>
        <taxon>Rhabditidae</taxon>
        <taxon>Peloderinae</taxon>
        <taxon>Caenorhabditis</taxon>
    </lineage>
</organism>
<dbReference type="SUPFAM" id="SSF51735">
    <property type="entry name" value="NAD(P)-binding Rossmann-fold domains"/>
    <property type="match status" value="1"/>
</dbReference>
<dbReference type="EMBL" id="CADEPM010000013">
    <property type="protein sequence ID" value="CAB3411348.1"/>
    <property type="molecule type" value="Genomic_DNA"/>
</dbReference>
<evidence type="ECO:0000256" key="2">
    <source>
        <dbReference type="ARBA" id="ARBA00093604"/>
    </source>
</evidence>
<dbReference type="GO" id="GO:0005737">
    <property type="term" value="C:cytoplasm"/>
    <property type="evidence" value="ECO:0007669"/>
    <property type="project" value="TreeGrafter"/>
</dbReference>
<protein>
    <recommendedName>
        <fullName evidence="2">Protein HTATIP2</fullName>
    </recommendedName>
</protein>
<dbReference type="Gene3D" id="3.40.50.720">
    <property type="entry name" value="NAD(P)-binding Rossmann-like Domain"/>
    <property type="match status" value="1"/>
</dbReference>
<gene>
    <name evidence="5" type="ORF">CBOVIS_LOCUS12750</name>
</gene>
<dbReference type="InterPro" id="IPR000534">
    <property type="entry name" value="Semialdehyde_DH_NAD-bd"/>
</dbReference>
<accession>A0A8S1FEX8</accession>
<dbReference type="Pfam" id="PF13460">
    <property type="entry name" value="NAD_binding_10"/>
    <property type="match status" value="1"/>
</dbReference>
<proteinExistence type="predicted"/>
<dbReference type="PANTHER" id="PTHR14097">
    <property type="entry name" value="OXIDOREDUCTASE HTATIP2"/>
    <property type="match status" value="1"/>
</dbReference>
<dbReference type="SMART" id="SM00859">
    <property type="entry name" value="Semialdhyde_dh"/>
    <property type="match status" value="1"/>
</dbReference>
<dbReference type="Proteomes" id="UP000494206">
    <property type="component" value="Unassembled WGS sequence"/>
</dbReference>
<reference evidence="5 6" key="1">
    <citation type="submission" date="2020-04" db="EMBL/GenBank/DDBJ databases">
        <authorList>
            <person name="Laetsch R D."/>
            <person name="Stevens L."/>
            <person name="Kumar S."/>
            <person name="Blaxter L. M."/>
        </authorList>
    </citation>
    <scope>NUCLEOTIDE SEQUENCE [LARGE SCALE GENOMIC DNA]</scope>
</reference>
<feature type="domain" description="Semialdehyde dehydrogenase NAD-binding" evidence="4">
    <location>
        <begin position="342"/>
        <end position="441"/>
    </location>
</feature>
<keyword evidence="6" id="KW-1185">Reference proteome</keyword>
<evidence type="ECO:0000313" key="5">
    <source>
        <dbReference type="EMBL" id="CAB3411348.1"/>
    </source>
</evidence>
<evidence type="ECO:0000259" key="4">
    <source>
        <dbReference type="SMART" id="SM00859"/>
    </source>
</evidence>
<name>A0A8S1FEX8_9PELO</name>
<dbReference type="PANTHER" id="PTHR14097:SF7">
    <property type="entry name" value="OXIDOREDUCTASE HTATIP2"/>
    <property type="match status" value="1"/>
</dbReference>
<dbReference type="GO" id="GO:0016620">
    <property type="term" value="F:oxidoreductase activity, acting on the aldehyde or oxo group of donors, NAD or NADP as acceptor"/>
    <property type="evidence" value="ECO:0007669"/>
    <property type="project" value="InterPro"/>
</dbReference>
<dbReference type="InterPro" id="IPR036291">
    <property type="entry name" value="NAD(P)-bd_dom_sf"/>
</dbReference>
<evidence type="ECO:0000313" key="6">
    <source>
        <dbReference type="Proteomes" id="UP000494206"/>
    </source>
</evidence>
<evidence type="ECO:0000256" key="3">
    <source>
        <dbReference type="SAM" id="MobiDB-lite"/>
    </source>
</evidence>
<dbReference type="AlphaFoldDB" id="A0A8S1FEX8"/>
<feature type="region of interest" description="Disordered" evidence="3">
    <location>
        <begin position="1"/>
        <end position="22"/>
    </location>
</feature>
<sequence length="558" mass="63156">MDDELDFDFDMMDQDSPPKALDHVPDDYDSFDDEFEARNENLTKKKILNRYSEIQKESEMIDQVAKEIRTLMLICQKMEQCYSKRISENCVVRSFVEARYMFNESLLLIITISNESEYDIDGWSLCVQCESLNDTMPVNLSQAIQLELIPSKILKSFELSIASKSIRNLPVLIQLKLFKRFEFDGAEKLFRIPLDPFVASLWSLAQIHKDCSRITATNFDFALRIPHPLIDLLCGCPDTISTTNVFRAFLPTSITQNLQNVEELNLSFPTGPSKWEFARMRVTRESTYYTVTIATETSKFVAQLRNQLKLWLIVEMSKFKSRPVNAMAVLPELGDVDEIMTSAFVVGATGAVGSQLVKLLAECEKFSKVVIFARREVEGANGDKFIQETVDFEKISEESEAVKDIDVAFCALGTTRAKSGADGFYKVDHDYVLNSAKLAKDNGVKSFVLISSVGANENSMFLYPKTKGQVEREITELGFEKFVIIRPGMIEAKREEPRFIEGVMNFILKPAKMVCNSIGSTSTQIAQAMIMAARTEETGTLIWNNAKIIEEAKKFEAN</sequence>
<comment type="subunit">
    <text evidence="1">Monomer. Forms homodimers during oxidative stress. Interacts (via N-terminus) with elongation factor EEF1A1 (via middle-region); the interaction is direct and competes with EEF1A1 binding to guanyl-nucleotide exchange factor EEF1B2, thereby inhibiting GDP for GTP exchange and reactivation of EEF1A1. Interacts with nuclear transport receptors XPO4, IPO5/RANBP5, IPO7, IPO9 and KPNB1 as well as GCN1L1/GCN1 and LRPPRC probably through their HEAT repeats. Binds NCOA5/CIA.</text>
</comment>
<evidence type="ECO:0000256" key="1">
    <source>
        <dbReference type="ARBA" id="ARBA00093483"/>
    </source>
</evidence>